<dbReference type="AlphaFoldDB" id="A0A2G5DH50"/>
<feature type="compositionally biased region" description="Acidic residues" evidence="1">
    <location>
        <begin position="352"/>
        <end position="425"/>
    </location>
</feature>
<accession>A0A2G5DH50</accession>
<feature type="domain" description="KIB1-4 beta-propeller" evidence="2">
    <location>
        <begin position="68"/>
        <end position="347"/>
    </location>
</feature>
<name>A0A2G5DH50_AQUCA</name>
<dbReference type="InParanoid" id="A0A2G5DH50"/>
<gene>
    <name evidence="3" type="ORF">AQUCO_02000348v1</name>
</gene>
<dbReference type="Proteomes" id="UP000230069">
    <property type="component" value="Unassembled WGS sequence"/>
</dbReference>
<evidence type="ECO:0000313" key="4">
    <source>
        <dbReference type="Proteomes" id="UP000230069"/>
    </source>
</evidence>
<evidence type="ECO:0000313" key="3">
    <source>
        <dbReference type="EMBL" id="PIA42836.1"/>
    </source>
</evidence>
<proteinExistence type="predicted"/>
<dbReference type="PANTHER" id="PTHR44259:SF114">
    <property type="entry name" value="OS06G0707300 PROTEIN"/>
    <property type="match status" value="1"/>
</dbReference>
<feature type="compositionally biased region" description="Basic and acidic residues" evidence="1">
    <location>
        <begin position="426"/>
        <end position="453"/>
    </location>
</feature>
<reference evidence="3 4" key="1">
    <citation type="submission" date="2017-09" db="EMBL/GenBank/DDBJ databases">
        <title>WGS assembly of Aquilegia coerulea Goldsmith.</title>
        <authorList>
            <person name="Hodges S."/>
            <person name="Kramer E."/>
            <person name="Nordborg M."/>
            <person name="Tomkins J."/>
            <person name="Borevitz J."/>
            <person name="Derieg N."/>
            <person name="Yan J."/>
            <person name="Mihaltcheva S."/>
            <person name="Hayes R.D."/>
            <person name="Rokhsar D."/>
        </authorList>
    </citation>
    <scope>NUCLEOTIDE SEQUENCE [LARGE SCALE GENOMIC DNA]</scope>
    <source>
        <strain evidence="4">cv. Goldsmith</strain>
    </source>
</reference>
<feature type="region of interest" description="Disordered" evidence="1">
    <location>
        <begin position="351"/>
        <end position="453"/>
    </location>
</feature>
<dbReference type="EMBL" id="KZ305037">
    <property type="protein sequence ID" value="PIA42836.1"/>
    <property type="molecule type" value="Genomic_DNA"/>
</dbReference>
<protein>
    <recommendedName>
        <fullName evidence="2">KIB1-4 beta-propeller domain-containing protein</fullName>
    </recommendedName>
</protein>
<dbReference type="Pfam" id="PF03478">
    <property type="entry name" value="Beta-prop_KIB1-4"/>
    <property type="match status" value="1"/>
</dbReference>
<dbReference type="InterPro" id="IPR050942">
    <property type="entry name" value="F-box_BR-signaling"/>
</dbReference>
<dbReference type="OrthoDB" id="642536at2759"/>
<dbReference type="InterPro" id="IPR005174">
    <property type="entry name" value="KIB1-4_b-propeller"/>
</dbReference>
<keyword evidence="4" id="KW-1185">Reference proteome</keyword>
<sequence>MKNFTTQLPDDIIDCFGKKLNCIEDFVNFGCVCKSWYKSFQRTKKIHTPFSPMLMLVYHPDRQNIQSFFTFNSEKKYLHLPLPQALIQGKRCLGSQFGWLVTVSLDFQIHLLNPLSHVQIPLPLLSTFPLENSVVMELEDLRWVFVFKYVLSSSPSIESQELGSCVVMAIYSEYKRLAFAKPGDEAWICIESPHVGYEDAIYFNGKFYAITMEGVLVICEVDKDSPKTIDFASPPEYDAGDNNKFYLVEMSGNLLLVERIILEIDSDSEHNFHYWTLSLQVFKFDFQTRSWKGLLDIGDNALFIGNNNSFALSTSKHTRFARNSIYFTDDHLETYPNYRFCDMGYYDLTKESDEEEETTDEDETVEEAGDEDETVEEARDEDETVEEARDEDETVEEARDEDETVEEARDEDETVEETRDEDETVEETKEKETRNEDVAMDAEEKTTGEYATKDMENVDPYKFNDTGCTFSRPLFIMPSF</sequence>
<evidence type="ECO:0000259" key="2">
    <source>
        <dbReference type="Pfam" id="PF03478"/>
    </source>
</evidence>
<evidence type="ECO:0000256" key="1">
    <source>
        <dbReference type="SAM" id="MobiDB-lite"/>
    </source>
</evidence>
<organism evidence="3 4">
    <name type="scientific">Aquilegia coerulea</name>
    <name type="common">Rocky mountain columbine</name>
    <dbReference type="NCBI Taxonomy" id="218851"/>
    <lineage>
        <taxon>Eukaryota</taxon>
        <taxon>Viridiplantae</taxon>
        <taxon>Streptophyta</taxon>
        <taxon>Embryophyta</taxon>
        <taxon>Tracheophyta</taxon>
        <taxon>Spermatophyta</taxon>
        <taxon>Magnoliopsida</taxon>
        <taxon>Ranunculales</taxon>
        <taxon>Ranunculaceae</taxon>
        <taxon>Thalictroideae</taxon>
        <taxon>Aquilegia</taxon>
    </lineage>
</organism>
<dbReference type="PANTHER" id="PTHR44259">
    <property type="entry name" value="OS07G0183000 PROTEIN-RELATED"/>
    <property type="match status" value="1"/>
</dbReference>